<dbReference type="InterPro" id="IPR011658">
    <property type="entry name" value="PA14_dom"/>
</dbReference>
<dbReference type="InterPro" id="IPR036909">
    <property type="entry name" value="Cyt_c-like_dom_sf"/>
</dbReference>
<sequence>MKQFLLAVILIVVPVGHSVAAEAKSVQATDQEHADGRAIFQTQCAHCHGAKGQGTEENYPDPLVGDASIGELAGLIADTMPEEDPDQCVGEDAVAVARYIHDAFYSEAAQLRNRPPRLALQRLTGDQLRQSLSNIYGHIGQIRRDTWKERQTQQGLEARYLTGKGWKDENLKIKRVDPQVNFDFGIEGPKKADGSDAGIDGTNFHAHWNGGIRIEETGRYEIIVRSTTSFQCFFGHDRNKLIDNHVQSEGRDEFRRTLNLTAGRIYPIKIDLIQRKRKGDTPPSSISLSWIRPGGVEEVIPARYLAPGWAPAVLRLSTQMPPDDRTYGFQRGISVDPSWDEAVTSAVLEFADQVSEELWADYRRRHKKDKRSREELLRNFLGELISIAHRASPDQAGAERIVNVAFEANEIEADRIRHAVLLALKSPRFLYPTIDQDRSRSWRAAVKISLAMHDAIPGDEWLITAIERNEYETKDQRRALANHLVDDARTRAKVREMFHHWLNISSSDDLRKDEERFAGFDASVVADLRGSLDAFLESVVWSPESDYRKLMSADWSMTTPALADFYGDAWRSTDERLEAPNDGEADIANGFGRFQPTVRDPTVHVGVLTHPLVMAKFAHHQNTSPIHRGVFLIRHVMGRTLRPPNSAFAPLSPDLHPDLTTRQRVELQTSPASCQICHIKINPLGFALENFDAVGRFRQSENGKPIDATGGYTTRSDEQVSFDSARQLGDYVAESRDAQSAFVSRVFQYFVKQPIAAYGPEKLDELTEQFRQSGCNIRKLLVEIAVICSDE</sequence>
<name>M5TZ91_9BACT</name>
<keyword evidence="9" id="KW-1185">Reference proteome</keyword>
<dbReference type="Pfam" id="PF07691">
    <property type="entry name" value="PA14"/>
    <property type="match status" value="1"/>
</dbReference>
<feature type="domain" description="Cytochrome c" evidence="6">
    <location>
        <begin position="31"/>
        <end position="104"/>
    </location>
</feature>
<feature type="domain" description="PA14" evidence="7">
    <location>
        <begin position="151"/>
        <end position="304"/>
    </location>
</feature>
<evidence type="ECO:0000259" key="6">
    <source>
        <dbReference type="PROSITE" id="PS51007"/>
    </source>
</evidence>
<evidence type="ECO:0000259" key="7">
    <source>
        <dbReference type="PROSITE" id="PS51820"/>
    </source>
</evidence>
<dbReference type="Pfam" id="PF07624">
    <property type="entry name" value="PSD2"/>
    <property type="match status" value="1"/>
</dbReference>
<evidence type="ECO:0000256" key="1">
    <source>
        <dbReference type="ARBA" id="ARBA00022617"/>
    </source>
</evidence>
<dbReference type="GO" id="GO:0009055">
    <property type="term" value="F:electron transfer activity"/>
    <property type="evidence" value="ECO:0007669"/>
    <property type="project" value="InterPro"/>
</dbReference>
<dbReference type="RefSeq" id="WP_008682463.1">
    <property type="nucleotide sequence ID" value="NZ_ANOH01000282.1"/>
</dbReference>
<dbReference type="SUPFAM" id="SSF46626">
    <property type="entry name" value="Cytochrome c"/>
    <property type="match status" value="1"/>
</dbReference>
<evidence type="ECO:0000256" key="3">
    <source>
        <dbReference type="ARBA" id="ARBA00023004"/>
    </source>
</evidence>
<keyword evidence="3 4" id="KW-0408">Iron</keyword>
<comment type="caution">
    <text evidence="8">The sequence shown here is derived from an EMBL/GenBank/DDBJ whole genome shotgun (WGS) entry which is preliminary data.</text>
</comment>
<dbReference type="InterPro" id="IPR013042">
    <property type="entry name" value="DUF1592"/>
</dbReference>
<evidence type="ECO:0000256" key="4">
    <source>
        <dbReference type="PROSITE-ProRule" id="PRU00433"/>
    </source>
</evidence>
<organism evidence="8 9">
    <name type="scientific">Rhodopirellula sallentina SM41</name>
    <dbReference type="NCBI Taxonomy" id="1263870"/>
    <lineage>
        <taxon>Bacteria</taxon>
        <taxon>Pseudomonadati</taxon>
        <taxon>Planctomycetota</taxon>
        <taxon>Planctomycetia</taxon>
        <taxon>Pirellulales</taxon>
        <taxon>Pirellulaceae</taxon>
        <taxon>Rhodopirellula</taxon>
    </lineage>
</organism>
<dbReference type="GO" id="GO:0020037">
    <property type="term" value="F:heme binding"/>
    <property type="evidence" value="ECO:0007669"/>
    <property type="project" value="InterPro"/>
</dbReference>
<dbReference type="InterPro" id="IPR011478">
    <property type="entry name" value="DUF1585"/>
</dbReference>
<gene>
    <name evidence="8" type="ORF">RSSM_04218</name>
</gene>
<dbReference type="PROSITE" id="PS51007">
    <property type="entry name" value="CYTC"/>
    <property type="match status" value="1"/>
</dbReference>
<dbReference type="Gene3D" id="1.10.760.10">
    <property type="entry name" value="Cytochrome c-like domain"/>
    <property type="match status" value="1"/>
</dbReference>
<evidence type="ECO:0000256" key="5">
    <source>
        <dbReference type="SAM" id="SignalP"/>
    </source>
</evidence>
<accession>M5TZ91</accession>
<dbReference type="Proteomes" id="UP000011885">
    <property type="component" value="Unassembled WGS sequence"/>
</dbReference>
<evidence type="ECO:0000313" key="9">
    <source>
        <dbReference type="Proteomes" id="UP000011885"/>
    </source>
</evidence>
<dbReference type="Pfam" id="PF07631">
    <property type="entry name" value="PSD4"/>
    <property type="match status" value="1"/>
</dbReference>
<protein>
    <submittedName>
        <fullName evidence="8">Secreted protein containing PA14</fullName>
    </submittedName>
</protein>
<dbReference type="InterPro" id="IPR037524">
    <property type="entry name" value="PA14/GLEYA"/>
</dbReference>
<dbReference type="GO" id="GO:0046872">
    <property type="term" value="F:metal ion binding"/>
    <property type="evidence" value="ECO:0007669"/>
    <property type="project" value="UniProtKB-KW"/>
</dbReference>
<keyword evidence="2 4" id="KW-0479">Metal-binding</keyword>
<dbReference type="InterPro" id="IPR013039">
    <property type="entry name" value="DUF1588"/>
</dbReference>
<feature type="signal peptide" evidence="5">
    <location>
        <begin position="1"/>
        <end position="20"/>
    </location>
</feature>
<dbReference type="PROSITE" id="PS51820">
    <property type="entry name" value="PA14"/>
    <property type="match status" value="1"/>
</dbReference>
<evidence type="ECO:0000256" key="2">
    <source>
        <dbReference type="ARBA" id="ARBA00022723"/>
    </source>
</evidence>
<dbReference type="Gene3D" id="3.90.182.10">
    <property type="entry name" value="Toxin - Anthrax Protective Antigen,domain 1"/>
    <property type="match status" value="1"/>
</dbReference>
<dbReference type="SMART" id="SM00758">
    <property type="entry name" value="PA14"/>
    <property type="match status" value="1"/>
</dbReference>
<dbReference type="PATRIC" id="fig|1263870.3.peg.4465"/>
<reference evidence="8 9" key="1">
    <citation type="journal article" date="2013" name="Mar. Genomics">
        <title>Expression of sulfatases in Rhodopirellula baltica and the diversity of sulfatases in the genus Rhodopirellula.</title>
        <authorList>
            <person name="Wegner C.E."/>
            <person name="Richter-Heitmann T."/>
            <person name="Klindworth A."/>
            <person name="Klockow C."/>
            <person name="Richter M."/>
            <person name="Achstetter T."/>
            <person name="Glockner F.O."/>
            <person name="Harder J."/>
        </authorList>
    </citation>
    <scope>NUCLEOTIDE SEQUENCE [LARGE SCALE GENOMIC DNA]</scope>
    <source>
        <strain evidence="8 9">SM41</strain>
    </source>
</reference>
<dbReference type="Pfam" id="PF13442">
    <property type="entry name" value="Cytochrome_CBB3"/>
    <property type="match status" value="1"/>
</dbReference>
<dbReference type="AlphaFoldDB" id="M5TZ91"/>
<proteinExistence type="predicted"/>
<dbReference type="OrthoDB" id="175242at2"/>
<keyword evidence="1 4" id="KW-0349">Heme</keyword>
<dbReference type="EMBL" id="ANOH01000282">
    <property type="protein sequence ID" value="EMI54339.1"/>
    <property type="molecule type" value="Genomic_DNA"/>
</dbReference>
<keyword evidence="5" id="KW-0732">Signal</keyword>
<evidence type="ECO:0000313" key="8">
    <source>
        <dbReference type="EMBL" id="EMI54339.1"/>
    </source>
</evidence>
<feature type="chain" id="PRO_5004073069" evidence="5">
    <location>
        <begin position="21"/>
        <end position="791"/>
    </location>
</feature>
<dbReference type="SUPFAM" id="SSF56988">
    <property type="entry name" value="Anthrax protective antigen"/>
    <property type="match status" value="1"/>
</dbReference>
<dbReference type="Pfam" id="PF07627">
    <property type="entry name" value="PSCyt3"/>
    <property type="match status" value="1"/>
</dbReference>
<dbReference type="InterPro" id="IPR009056">
    <property type="entry name" value="Cyt_c-like_dom"/>
</dbReference>